<evidence type="ECO:0000313" key="9">
    <source>
        <dbReference type="Proteomes" id="UP001623349"/>
    </source>
</evidence>
<keyword evidence="2 6" id="KW-0812">Transmembrane</keyword>
<dbReference type="PANTHER" id="PTHR46923">
    <property type="entry name" value="CATION CHANNEL SPERM-ASSOCIATED PROTEIN 2"/>
    <property type="match status" value="1"/>
</dbReference>
<evidence type="ECO:0000256" key="2">
    <source>
        <dbReference type="ARBA" id="ARBA00022692"/>
    </source>
</evidence>
<dbReference type="Pfam" id="PF00520">
    <property type="entry name" value="Ion_trans"/>
    <property type="match status" value="1"/>
</dbReference>
<feature type="compositionally biased region" description="Acidic residues" evidence="5">
    <location>
        <begin position="436"/>
        <end position="453"/>
    </location>
</feature>
<comment type="caution">
    <text evidence="8">The sequence shown here is derived from an EMBL/GenBank/DDBJ whole genome shotgun (WGS) entry which is preliminary data.</text>
</comment>
<proteinExistence type="predicted"/>
<sequence length="649" mass="75218">MAQERGHLQLPRADAIRSKLIDTFSLIEHLQGLSQAVPRHTLREIFDPSYQKKLMSGDQEQLVRFSIKPRRMGHITHAQRLLSRLRVRCKLMESTNTSLWPLKLALEVADWFILLSFIVEILLMWLASFFLFWKNAWNVFDFFVTMLSLLPEFVVVIGVPAHSVWLQLLRVCRVLRSLKLFARFRQIKVILVALVRALKSMTFLLMLLLIFFYIFAVTGVYFFREYSRSTIEDLEYNMFFSVSLFFDARDLLNSLVTVFILFTLDHWYAVLQDIWKVPESSRVFSSIYVILWLLLGSIIFRNIIVAMMVTNFQNMRSELSEEMTHLEVQYKADIFKRQIIQSNTDGSQEEDVSCDGQLRHRCRNHQRCGLAESIHDTLQHHIWTILGYSVVSLCSPGYPGTHSVDQAGLELRNPPASASQVLGLKVGTSQGKVSEDMTENSDVSEDDKSDADESDSKESDKEASDSETSDEETSDEEKSDEEKSDREKSDAEKHYAEKSYSEKSYPEKSYSEKSYPEKSYPEKSYPEKSYPEKSYPEKSYPEKSYNEQAEAEKVQKEPKEKACPASPSNSSSHGSTAADIAFFETLDWESLVHENLPGLMDMDQDDRVVWPRDSLFRYFELLEKLQYNLEERKKLQEFAVQALMSFEDK</sequence>
<evidence type="ECO:0000256" key="1">
    <source>
        <dbReference type="ARBA" id="ARBA00004141"/>
    </source>
</evidence>
<feature type="transmembrane region" description="Helical" evidence="6">
    <location>
        <begin position="204"/>
        <end position="223"/>
    </location>
</feature>
<feature type="transmembrane region" description="Helical" evidence="6">
    <location>
        <begin position="139"/>
        <end position="159"/>
    </location>
</feature>
<evidence type="ECO:0000313" key="8">
    <source>
        <dbReference type="EMBL" id="GAB1286792.1"/>
    </source>
</evidence>
<feature type="compositionally biased region" description="Basic and acidic residues" evidence="5">
    <location>
        <begin position="454"/>
        <end position="464"/>
    </location>
</feature>
<evidence type="ECO:0000259" key="7">
    <source>
        <dbReference type="Pfam" id="PF00520"/>
    </source>
</evidence>
<keyword evidence="4 6" id="KW-0472">Membrane</keyword>
<dbReference type="Gene3D" id="1.20.120.350">
    <property type="entry name" value="Voltage-gated potassium channels. Chain C"/>
    <property type="match status" value="1"/>
</dbReference>
<dbReference type="Proteomes" id="UP001623349">
    <property type="component" value="Unassembled WGS sequence"/>
</dbReference>
<feature type="transmembrane region" description="Helical" evidence="6">
    <location>
        <begin position="111"/>
        <end position="133"/>
    </location>
</feature>
<gene>
    <name evidence="8" type="ORF">APTSU1_000202200</name>
</gene>
<dbReference type="SUPFAM" id="SSF81324">
    <property type="entry name" value="Voltage-gated potassium channels"/>
    <property type="match status" value="1"/>
</dbReference>
<protein>
    <submittedName>
        <fullName evidence="8">Cation channel sperm-associated protein 2</fullName>
    </submittedName>
</protein>
<feature type="domain" description="Ion transport" evidence="7">
    <location>
        <begin position="93"/>
        <end position="318"/>
    </location>
</feature>
<feature type="transmembrane region" description="Helical" evidence="6">
    <location>
        <begin position="289"/>
        <end position="309"/>
    </location>
</feature>
<evidence type="ECO:0000256" key="4">
    <source>
        <dbReference type="ARBA" id="ARBA00023136"/>
    </source>
</evidence>
<dbReference type="InterPro" id="IPR028747">
    <property type="entry name" value="CatSper2"/>
</dbReference>
<feature type="compositionally biased region" description="Low complexity" evidence="5">
    <location>
        <begin position="563"/>
        <end position="576"/>
    </location>
</feature>
<dbReference type="InterPro" id="IPR005821">
    <property type="entry name" value="Ion_trans_dom"/>
</dbReference>
<dbReference type="Gene3D" id="1.10.287.70">
    <property type="match status" value="1"/>
</dbReference>
<reference evidence="8 9" key="1">
    <citation type="submission" date="2024-08" db="EMBL/GenBank/DDBJ databases">
        <title>The draft genome of Apodemus speciosus.</title>
        <authorList>
            <person name="Nabeshima K."/>
            <person name="Suzuki S."/>
            <person name="Onuma M."/>
        </authorList>
    </citation>
    <scope>NUCLEOTIDE SEQUENCE [LARGE SCALE GENOMIC DNA]</scope>
    <source>
        <strain evidence="8">IB14-021</strain>
    </source>
</reference>
<feature type="compositionally biased region" description="Basic and acidic residues" evidence="5">
    <location>
        <begin position="480"/>
        <end position="562"/>
    </location>
</feature>
<evidence type="ECO:0000256" key="5">
    <source>
        <dbReference type="SAM" id="MobiDB-lite"/>
    </source>
</evidence>
<organism evidence="8 9">
    <name type="scientific">Apodemus speciosus</name>
    <name type="common">Large Japanese field mouse</name>
    <dbReference type="NCBI Taxonomy" id="105296"/>
    <lineage>
        <taxon>Eukaryota</taxon>
        <taxon>Metazoa</taxon>
        <taxon>Chordata</taxon>
        <taxon>Craniata</taxon>
        <taxon>Vertebrata</taxon>
        <taxon>Euteleostomi</taxon>
        <taxon>Mammalia</taxon>
        <taxon>Eutheria</taxon>
        <taxon>Euarchontoglires</taxon>
        <taxon>Glires</taxon>
        <taxon>Rodentia</taxon>
        <taxon>Myomorpha</taxon>
        <taxon>Muroidea</taxon>
        <taxon>Muridae</taxon>
        <taxon>Murinae</taxon>
        <taxon>Apodemus</taxon>
    </lineage>
</organism>
<dbReference type="InterPro" id="IPR027359">
    <property type="entry name" value="Volt_channel_dom_sf"/>
</dbReference>
<evidence type="ECO:0000256" key="6">
    <source>
        <dbReference type="SAM" id="Phobius"/>
    </source>
</evidence>
<name>A0ABQ0EIW6_APOSI</name>
<evidence type="ECO:0000256" key="3">
    <source>
        <dbReference type="ARBA" id="ARBA00022989"/>
    </source>
</evidence>
<feature type="compositionally biased region" description="Acidic residues" evidence="5">
    <location>
        <begin position="465"/>
        <end position="479"/>
    </location>
</feature>
<keyword evidence="3 6" id="KW-1133">Transmembrane helix</keyword>
<accession>A0ABQ0EIW6</accession>
<dbReference type="EMBL" id="BAAFST010000002">
    <property type="protein sequence ID" value="GAB1286792.1"/>
    <property type="molecule type" value="Genomic_DNA"/>
</dbReference>
<feature type="transmembrane region" description="Helical" evidence="6">
    <location>
        <begin position="251"/>
        <end position="269"/>
    </location>
</feature>
<feature type="region of interest" description="Disordered" evidence="5">
    <location>
        <begin position="426"/>
        <end position="576"/>
    </location>
</feature>
<dbReference type="PANTHER" id="PTHR46923:SF1">
    <property type="entry name" value="CATION CHANNEL SPERM-ASSOCIATED PROTEIN 2"/>
    <property type="match status" value="1"/>
</dbReference>
<comment type="subcellular location">
    <subcellularLocation>
        <location evidence="1">Membrane</location>
        <topology evidence="1">Multi-pass membrane protein</topology>
    </subcellularLocation>
</comment>
<keyword evidence="9" id="KW-1185">Reference proteome</keyword>